<organism evidence="2 3">
    <name type="scientific">Mycetohabitans rhizoxinica (strain DSM 19002 / CIP 109453 / HKI 454)</name>
    <name type="common">Paraburkholderia rhizoxinica</name>
    <dbReference type="NCBI Taxonomy" id="882378"/>
    <lineage>
        <taxon>Bacteria</taxon>
        <taxon>Pseudomonadati</taxon>
        <taxon>Pseudomonadota</taxon>
        <taxon>Betaproteobacteria</taxon>
        <taxon>Burkholderiales</taxon>
        <taxon>Burkholderiaceae</taxon>
        <taxon>Mycetohabitans</taxon>
    </lineage>
</organism>
<sequence>MLAMLLRNSVEFMVLYIVFATVYYSPLASR</sequence>
<dbReference type="EMBL" id="FR687359">
    <property type="protein sequence ID" value="CBW74176.1"/>
    <property type="molecule type" value="Genomic_DNA"/>
</dbReference>
<dbReference type="KEGG" id="brh:RBRH_01016"/>
<evidence type="ECO:0000313" key="2">
    <source>
        <dbReference type="EMBL" id="CBW74176.1"/>
    </source>
</evidence>
<dbReference type="AlphaFoldDB" id="E5ANJ4"/>
<dbReference type="STRING" id="882378.RBRH_01016"/>
<keyword evidence="1" id="KW-0812">Transmembrane</keyword>
<dbReference type="Proteomes" id="UP000007437">
    <property type="component" value="Chromosome"/>
</dbReference>
<feature type="transmembrane region" description="Helical" evidence="1">
    <location>
        <begin position="12"/>
        <end position="29"/>
    </location>
</feature>
<accession>E5ANJ4</accession>
<keyword evidence="1" id="KW-0472">Membrane</keyword>
<gene>
    <name evidence="2" type="ordered locus">RBRH_01016</name>
</gene>
<evidence type="ECO:0000313" key="3">
    <source>
        <dbReference type="Proteomes" id="UP000007437"/>
    </source>
</evidence>
<keyword evidence="1" id="KW-1133">Transmembrane helix</keyword>
<protein>
    <submittedName>
        <fullName evidence="2">Uncharacterized protein</fullName>
    </submittedName>
</protein>
<name>E5ANJ4_MYCRK</name>
<evidence type="ECO:0000256" key="1">
    <source>
        <dbReference type="SAM" id="Phobius"/>
    </source>
</evidence>
<dbReference type="HOGENOM" id="CLU_3402606_0_0_4"/>
<reference evidence="2 3" key="1">
    <citation type="journal article" date="2011" name="J. Bacteriol.">
        <title>Complete genome sequence of Burkholderia rhizoxinica, an endosymbiont of Rhizopus microsporus.</title>
        <authorList>
            <person name="Lackner G."/>
            <person name="Moebius N."/>
            <person name="Partida-Martinez L."/>
            <person name="Hertweck C."/>
        </authorList>
    </citation>
    <scope>NUCLEOTIDE SEQUENCE [LARGE SCALE GENOMIC DNA]</scope>
    <source>
        <strain evidence="3">DSM 19002 / CIP 109453 / HKI 454</strain>
    </source>
</reference>
<proteinExistence type="predicted"/>